<keyword evidence="3" id="KW-1185">Reference proteome</keyword>
<reference evidence="2 3" key="1">
    <citation type="submission" date="2019-03" db="EMBL/GenBank/DDBJ databases">
        <title>Draft Genome Sequence of Massilia arenosa sp. nov., a Novel Massilia Species Isolated from a Sandy-loam Maize Soil.</title>
        <authorList>
            <person name="Raths R."/>
            <person name="Peta V."/>
            <person name="Bucking H."/>
        </authorList>
    </citation>
    <scope>NUCLEOTIDE SEQUENCE [LARGE SCALE GENOMIC DNA]</scope>
    <source>
        <strain evidence="2 3">MC02</strain>
    </source>
</reference>
<organism evidence="2 3">
    <name type="scientific">Zemynaea arenosa</name>
    <dbReference type="NCBI Taxonomy" id="2561931"/>
    <lineage>
        <taxon>Bacteria</taxon>
        <taxon>Pseudomonadati</taxon>
        <taxon>Pseudomonadota</taxon>
        <taxon>Betaproteobacteria</taxon>
        <taxon>Burkholderiales</taxon>
        <taxon>Oxalobacteraceae</taxon>
        <taxon>Telluria group</taxon>
        <taxon>Zemynaea</taxon>
    </lineage>
</organism>
<dbReference type="EMBL" id="SPVF01000272">
    <property type="protein sequence ID" value="TFW10735.1"/>
    <property type="molecule type" value="Genomic_DNA"/>
</dbReference>
<gene>
    <name evidence="2" type="ORF">E4L96_22725</name>
</gene>
<name>A0A4Y9RS13_9BURK</name>
<dbReference type="OrthoDB" id="8749006at2"/>
<feature type="region of interest" description="Disordered" evidence="1">
    <location>
        <begin position="121"/>
        <end position="183"/>
    </location>
</feature>
<dbReference type="AlphaFoldDB" id="A0A4Y9RS13"/>
<accession>A0A4Y9RS13</accession>
<evidence type="ECO:0000313" key="3">
    <source>
        <dbReference type="Proteomes" id="UP000298438"/>
    </source>
</evidence>
<sequence>MRHHLKAVFNDLPAAQHVLDSLVSAGYDPSTMCLVGPPGDAAPVAGPPPSGRSVRKYLAAWFAQALNSRGPPDAAADAVPFRHVIAVDVLSDAACAMAVAVLEASEAIYVEDWREPGLPVDGPHPMARESPGYPSGTEPGALQHRDLDSRLFGTQRSDAAYPHGTMFQESLDDPSAPPDKSGP</sequence>
<dbReference type="Proteomes" id="UP000298438">
    <property type="component" value="Unassembled WGS sequence"/>
</dbReference>
<protein>
    <submittedName>
        <fullName evidence="2">Uncharacterized protein</fullName>
    </submittedName>
</protein>
<comment type="caution">
    <text evidence="2">The sequence shown here is derived from an EMBL/GenBank/DDBJ whole genome shotgun (WGS) entry which is preliminary data.</text>
</comment>
<dbReference type="RefSeq" id="WP_135209506.1">
    <property type="nucleotide sequence ID" value="NZ_SPVF01000272.1"/>
</dbReference>
<proteinExistence type="predicted"/>
<evidence type="ECO:0000256" key="1">
    <source>
        <dbReference type="SAM" id="MobiDB-lite"/>
    </source>
</evidence>
<evidence type="ECO:0000313" key="2">
    <source>
        <dbReference type="EMBL" id="TFW10735.1"/>
    </source>
</evidence>